<dbReference type="AlphaFoldDB" id="A0AAW1N2X5"/>
<name>A0AAW1N2X5_POPJA</name>
<reference evidence="1 2" key="1">
    <citation type="journal article" date="2024" name="BMC Genomics">
        <title>De novo assembly and annotation of Popillia japonica's genome with initial clues to its potential as an invasive pest.</title>
        <authorList>
            <person name="Cucini C."/>
            <person name="Boschi S."/>
            <person name="Funari R."/>
            <person name="Cardaioli E."/>
            <person name="Iannotti N."/>
            <person name="Marturano G."/>
            <person name="Paoli F."/>
            <person name="Bruttini M."/>
            <person name="Carapelli A."/>
            <person name="Frati F."/>
            <person name="Nardi F."/>
        </authorList>
    </citation>
    <scope>NUCLEOTIDE SEQUENCE [LARGE SCALE GENOMIC DNA]</scope>
    <source>
        <strain evidence="1">DMR45628</strain>
    </source>
</reference>
<comment type="caution">
    <text evidence="1">The sequence shown here is derived from an EMBL/GenBank/DDBJ whole genome shotgun (WGS) entry which is preliminary data.</text>
</comment>
<dbReference type="EMBL" id="JASPKY010000013">
    <property type="protein sequence ID" value="KAK9753534.1"/>
    <property type="molecule type" value="Genomic_DNA"/>
</dbReference>
<dbReference type="Proteomes" id="UP001458880">
    <property type="component" value="Unassembled WGS sequence"/>
</dbReference>
<protein>
    <submittedName>
        <fullName evidence="1">Uncharacterized protein</fullName>
    </submittedName>
</protein>
<accession>A0AAW1N2X5</accession>
<gene>
    <name evidence="1" type="ORF">QE152_g2064</name>
</gene>
<keyword evidence="2" id="KW-1185">Reference proteome</keyword>
<organism evidence="1 2">
    <name type="scientific">Popillia japonica</name>
    <name type="common">Japanese beetle</name>
    <dbReference type="NCBI Taxonomy" id="7064"/>
    <lineage>
        <taxon>Eukaryota</taxon>
        <taxon>Metazoa</taxon>
        <taxon>Ecdysozoa</taxon>
        <taxon>Arthropoda</taxon>
        <taxon>Hexapoda</taxon>
        <taxon>Insecta</taxon>
        <taxon>Pterygota</taxon>
        <taxon>Neoptera</taxon>
        <taxon>Endopterygota</taxon>
        <taxon>Coleoptera</taxon>
        <taxon>Polyphaga</taxon>
        <taxon>Scarabaeiformia</taxon>
        <taxon>Scarabaeidae</taxon>
        <taxon>Rutelinae</taxon>
        <taxon>Popillia</taxon>
    </lineage>
</organism>
<evidence type="ECO:0000313" key="2">
    <source>
        <dbReference type="Proteomes" id="UP001458880"/>
    </source>
</evidence>
<evidence type="ECO:0000313" key="1">
    <source>
        <dbReference type="EMBL" id="KAK9753534.1"/>
    </source>
</evidence>
<sequence>MTTANVNSWLAGDNEEQQQVMTEDEIISDVLDNSDEDEVEERTNASTVSTNMYTVNNDTAVNAFATTIT</sequence>
<proteinExistence type="predicted"/>